<gene>
    <name evidence="3" type="ORF">B0I08_106112</name>
</gene>
<evidence type="ECO:0000256" key="1">
    <source>
        <dbReference type="SAM" id="Phobius"/>
    </source>
</evidence>
<comment type="caution">
    <text evidence="3">The sequence shown here is derived from an EMBL/GenBank/DDBJ whole genome shotgun (WGS) entry which is preliminary data.</text>
</comment>
<reference evidence="3 4" key="1">
    <citation type="submission" date="2018-03" db="EMBL/GenBank/DDBJ databases">
        <title>Genomic Encyclopedia of Type Strains, Phase III (KMG-III): the genomes of soil and plant-associated and newly described type strains.</title>
        <authorList>
            <person name="Whitman W."/>
        </authorList>
    </citation>
    <scope>NUCLEOTIDE SEQUENCE [LARGE SCALE GENOMIC DNA]</scope>
    <source>
        <strain evidence="3 4">CGMCC 1.12484</strain>
    </source>
</reference>
<organism evidence="3 4">
    <name type="scientific">Glaciihabitans tibetensis</name>
    <dbReference type="NCBI Taxonomy" id="1266600"/>
    <lineage>
        <taxon>Bacteria</taxon>
        <taxon>Bacillati</taxon>
        <taxon>Actinomycetota</taxon>
        <taxon>Actinomycetes</taxon>
        <taxon>Micrococcales</taxon>
        <taxon>Microbacteriaceae</taxon>
        <taxon>Glaciihabitans</taxon>
    </lineage>
</organism>
<dbReference type="AlphaFoldDB" id="A0A2T0VBD6"/>
<evidence type="ECO:0000313" key="4">
    <source>
        <dbReference type="Proteomes" id="UP000237983"/>
    </source>
</evidence>
<keyword evidence="1" id="KW-0812">Transmembrane</keyword>
<protein>
    <submittedName>
        <fullName evidence="3">Flp pilus assembly protein TadG</fullName>
    </submittedName>
</protein>
<keyword evidence="4" id="KW-1185">Reference proteome</keyword>
<evidence type="ECO:0000313" key="3">
    <source>
        <dbReference type="EMBL" id="PRY67505.1"/>
    </source>
</evidence>
<proteinExistence type="predicted"/>
<dbReference type="OrthoDB" id="5187898at2"/>
<dbReference type="EMBL" id="PVTL01000006">
    <property type="protein sequence ID" value="PRY67505.1"/>
    <property type="molecule type" value="Genomic_DNA"/>
</dbReference>
<evidence type="ECO:0000259" key="2">
    <source>
        <dbReference type="Pfam" id="PF13400"/>
    </source>
</evidence>
<dbReference type="Proteomes" id="UP000237983">
    <property type="component" value="Unassembled WGS sequence"/>
</dbReference>
<sequence length="325" mass="32776">MRWLRGRAGRTSLRDERGAVGVIIAVAMVALFGFVAIVIDVGALYAERGQLQNGADAAALAIAQDCADGTCTNTPATAQLFANANANDSAARATVSGLTTSSVTVSTATVDGETGAGALALSFAPVLGIDSKAVAATATAGWGSPLTGPAVIGMTFAPCVFALNGAIQVISMHGDSGGNSCTSTSPSGQVLPGGFGWLKDNAGQCQATVTAGTNTTVSGSTGVSLPPGCQALLSSMANETILLPVYSDRGGTGASAFYKIRGWAAFRLLGWNFPGFSYHNATYPGANCKGSCKGIVGQFISFVSLDDRFTRGGPNLGTSVVELTR</sequence>
<dbReference type="Pfam" id="PF13400">
    <property type="entry name" value="Tad"/>
    <property type="match status" value="1"/>
</dbReference>
<feature type="domain" description="Putative Flp pilus-assembly TadG-like N-terminal" evidence="2">
    <location>
        <begin position="18"/>
        <end position="61"/>
    </location>
</feature>
<keyword evidence="1" id="KW-0472">Membrane</keyword>
<keyword evidence="1" id="KW-1133">Transmembrane helix</keyword>
<feature type="transmembrane region" description="Helical" evidence="1">
    <location>
        <begin position="20"/>
        <end position="45"/>
    </location>
</feature>
<name>A0A2T0VBD6_9MICO</name>
<dbReference type="InterPro" id="IPR028087">
    <property type="entry name" value="Tad_N"/>
</dbReference>
<accession>A0A2T0VBD6</accession>